<sequence length="85" mass="9190">MGLPTITDSSHLKVLPKSGIFSFLKKTNTMFRSEYLVGHNTNPERRKEKAAPGIQLGIQPCVQNGSSGWMRATASGEENVISTAA</sequence>
<accession>A0ABQ9V704</accession>
<dbReference type="Proteomes" id="UP001266305">
    <property type="component" value="Unassembled WGS sequence"/>
</dbReference>
<proteinExistence type="predicted"/>
<gene>
    <name evidence="1" type="ORF">P7K49_014667</name>
</gene>
<organism evidence="1 2">
    <name type="scientific">Saguinus oedipus</name>
    <name type="common">Cotton-top tamarin</name>
    <name type="synonym">Oedipomidas oedipus</name>
    <dbReference type="NCBI Taxonomy" id="9490"/>
    <lineage>
        <taxon>Eukaryota</taxon>
        <taxon>Metazoa</taxon>
        <taxon>Chordata</taxon>
        <taxon>Craniata</taxon>
        <taxon>Vertebrata</taxon>
        <taxon>Euteleostomi</taxon>
        <taxon>Mammalia</taxon>
        <taxon>Eutheria</taxon>
        <taxon>Euarchontoglires</taxon>
        <taxon>Primates</taxon>
        <taxon>Haplorrhini</taxon>
        <taxon>Platyrrhini</taxon>
        <taxon>Cebidae</taxon>
        <taxon>Callitrichinae</taxon>
        <taxon>Saguinus</taxon>
    </lineage>
</organism>
<evidence type="ECO:0000313" key="1">
    <source>
        <dbReference type="EMBL" id="KAK2105153.1"/>
    </source>
</evidence>
<dbReference type="EMBL" id="JASSZA010000007">
    <property type="protein sequence ID" value="KAK2105153.1"/>
    <property type="molecule type" value="Genomic_DNA"/>
</dbReference>
<name>A0ABQ9V704_SAGOE</name>
<keyword evidence="2" id="KW-1185">Reference proteome</keyword>
<comment type="caution">
    <text evidence="1">The sequence shown here is derived from an EMBL/GenBank/DDBJ whole genome shotgun (WGS) entry which is preliminary data.</text>
</comment>
<protein>
    <submittedName>
        <fullName evidence="1">Uncharacterized protein</fullName>
    </submittedName>
</protein>
<reference evidence="1 2" key="1">
    <citation type="submission" date="2023-05" db="EMBL/GenBank/DDBJ databases">
        <title>B98-5 Cell Line De Novo Hybrid Assembly: An Optical Mapping Approach.</title>
        <authorList>
            <person name="Kananen K."/>
            <person name="Auerbach J.A."/>
            <person name="Kautto E."/>
            <person name="Blachly J.S."/>
        </authorList>
    </citation>
    <scope>NUCLEOTIDE SEQUENCE [LARGE SCALE GENOMIC DNA]</scope>
    <source>
        <strain evidence="1">B95-8</strain>
        <tissue evidence="1">Cell line</tissue>
    </source>
</reference>
<evidence type="ECO:0000313" key="2">
    <source>
        <dbReference type="Proteomes" id="UP001266305"/>
    </source>
</evidence>